<dbReference type="AlphaFoldDB" id="A0A5S3PNY5"/>
<sequence length="76" mass="8526">MTPTYQDITRLLGDLDDHTVAQIEGSGATLSELEEIAAHLAQETDVMGDLRKPLTGRALTVYTLLRQQEAQWDEER</sequence>
<proteinExistence type="predicted"/>
<dbReference type="Proteomes" id="UP000309550">
    <property type="component" value="Unassembled WGS sequence"/>
</dbReference>
<name>A0A5S3PNY5_9RHOB</name>
<reference evidence="1 2" key="1">
    <citation type="submission" date="2019-05" db="EMBL/GenBank/DDBJ databases">
        <title>Sulfitobacter sabulilitoris sp. nov., isolated from a marine sand.</title>
        <authorList>
            <person name="Yoon J.-H."/>
        </authorList>
    </citation>
    <scope>NUCLEOTIDE SEQUENCE [LARGE SCALE GENOMIC DNA]</scope>
    <source>
        <strain evidence="1 2">HSMS-29</strain>
    </source>
</reference>
<organism evidence="1 2">
    <name type="scientific">Sulfitobacter sabulilitoris</name>
    <dbReference type="NCBI Taxonomy" id="2562655"/>
    <lineage>
        <taxon>Bacteria</taxon>
        <taxon>Pseudomonadati</taxon>
        <taxon>Pseudomonadota</taxon>
        <taxon>Alphaproteobacteria</taxon>
        <taxon>Rhodobacterales</taxon>
        <taxon>Roseobacteraceae</taxon>
        <taxon>Sulfitobacter</taxon>
    </lineage>
</organism>
<accession>A0A5S3PNY5</accession>
<evidence type="ECO:0000313" key="2">
    <source>
        <dbReference type="Proteomes" id="UP000309550"/>
    </source>
</evidence>
<dbReference type="OrthoDB" id="8481288at2"/>
<evidence type="ECO:0000313" key="1">
    <source>
        <dbReference type="EMBL" id="TMM54225.1"/>
    </source>
</evidence>
<dbReference type="EMBL" id="VANS01000001">
    <property type="protein sequence ID" value="TMM54225.1"/>
    <property type="molecule type" value="Genomic_DNA"/>
</dbReference>
<keyword evidence="2" id="KW-1185">Reference proteome</keyword>
<protein>
    <submittedName>
        <fullName evidence="1">Uncharacterized protein</fullName>
    </submittedName>
</protein>
<comment type="caution">
    <text evidence="1">The sequence shown here is derived from an EMBL/GenBank/DDBJ whole genome shotgun (WGS) entry which is preliminary data.</text>
</comment>
<dbReference type="RefSeq" id="WP_138660399.1">
    <property type="nucleotide sequence ID" value="NZ_VANS01000001.1"/>
</dbReference>
<gene>
    <name evidence="1" type="ORF">FDT80_01100</name>
</gene>